<dbReference type="SUPFAM" id="SSF52540">
    <property type="entry name" value="P-loop containing nucleoside triphosphate hydrolases"/>
    <property type="match status" value="1"/>
</dbReference>
<evidence type="ECO:0000313" key="12">
    <source>
        <dbReference type="EMBL" id="OHT11267.1"/>
    </source>
</evidence>
<protein>
    <recommendedName>
        <fullName evidence="2">thymidine kinase</fullName>
        <ecNumber evidence="2">2.7.1.21</ecNumber>
    </recommendedName>
</protein>
<evidence type="ECO:0000256" key="4">
    <source>
        <dbReference type="ARBA" id="ARBA00022679"/>
    </source>
</evidence>
<dbReference type="Gene3D" id="3.40.50.300">
    <property type="entry name" value="P-loop containing nucleotide triphosphate hydrolases"/>
    <property type="match status" value="1"/>
</dbReference>
<comment type="similarity">
    <text evidence="1 11">Belongs to the thymidine kinase family.</text>
</comment>
<keyword evidence="4" id="KW-0808">Transferase</keyword>
<dbReference type="InterPro" id="IPR027417">
    <property type="entry name" value="P-loop_NTPase"/>
</dbReference>
<gene>
    <name evidence="12" type="ORF">TRFO_19366</name>
</gene>
<dbReference type="GeneID" id="94835455"/>
<name>A0A1J4KJ67_9EUKA</name>
<keyword evidence="5" id="KW-0479">Metal-binding</keyword>
<evidence type="ECO:0000256" key="3">
    <source>
        <dbReference type="ARBA" id="ARBA00022634"/>
    </source>
</evidence>
<dbReference type="Proteomes" id="UP000179807">
    <property type="component" value="Unassembled WGS sequence"/>
</dbReference>
<dbReference type="PANTHER" id="PTHR11441">
    <property type="entry name" value="THYMIDINE KINASE"/>
    <property type="match status" value="1"/>
</dbReference>
<comment type="catalytic activity">
    <reaction evidence="10">
        <text>thymidine + ATP = dTMP + ADP + H(+)</text>
        <dbReference type="Rhea" id="RHEA:19129"/>
        <dbReference type="ChEBI" id="CHEBI:15378"/>
        <dbReference type="ChEBI" id="CHEBI:17748"/>
        <dbReference type="ChEBI" id="CHEBI:30616"/>
        <dbReference type="ChEBI" id="CHEBI:63528"/>
        <dbReference type="ChEBI" id="CHEBI:456216"/>
        <dbReference type="EC" id="2.7.1.21"/>
    </reaction>
</comment>
<keyword evidence="3" id="KW-0237">DNA synthesis</keyword>
<dbReference type="VEuPathDB" id="TrichDB:TRFO_19366"/>
<keyword evidence="7 12" id="KW-0418">Kinase</keyword>
<dbReference type="PANTHER" id="PTHR11441:SF0">
    <property type="entry name" value="THYMIDINE KINASE, CYTOSOLIC"/>
    <property type="match status" value="1"/>
</dbReference>
<evidence type="ECO:0000256" key="11">
    <source>
        <dbReference type="RuleBase" id="RU004165"/>
    </source>
</evidence>
<evidence type="ECO:0000256" key="5">
    <source>
        <dbReference type="ARBA" id="ARBA00022723"/>
    </source>
</evidence>
<dbReference type="EMBL" id="MLAK01000592">
    <property type="protein sequence ID" value="OHT11267.1"/>
    <property type="molecule type" value="Genomic_DNA"/>
</dbReference>
<dbReference type="GO" id="GO:0071897">
    <property type="term" value="P:DNA biosynthetic process"/>
    <property type="evidence" value="ECO:0007669"/>
    <property type="project" value="UniProtKB-KW"/>
</dbReference>
<dbReference type="FunFam" id="3.40.50.300:FF:000948">
    <property type="entry name" value="Thymidine kinase"/>
    <property type="match status" value="1"/>
</dbReference>
<proteinExistence type="inferred from homology"/>
<reference evidence="12" key="1">
    <citation type="submission" date="2016-10" db="EMBL/GenBank/DDBJ databases">
        <authorList>
            <person name="Benchimol M."/>
            <person name="Almeida L.G."/>
            <person name="Vasconcelos A.T."/>
            <person name="Perreira-Neves A."/>
            <person name="Rosa I.A."/>
            <person name="Tasca T."/>
            <person name="Bogo M.R."/>
            <person name="de Souza W."/>
        </authorList>
    </citation>
    <scope>NUCLEOTIDE SEQUENCE [LARGE SCALE GENOMIC DNA]</scope>
    <source>
        <strain evidence="12">K</strain>
    </source>
</reference>
<evidence type="ECO:0000256" key="8">
    <source>
        <dbReference type="ARBA" id="ARBA00022833"/>
    </source>
</evidence>
<evidence type="ECO:0000256" key="2">
    <source>
        <dbReference type="ARBA" id="ARBA00012118"/>
    </source>
</evidence>
<organism evidence="12 13">
    <name type="scientific">Tritrichomonas foetus</name>
    <dbReference type="NCBI Taxonomy" id="1144522"/>
    <lineage>
        <taxon>Eukaryota</taxon>
        <taxon>Metamonada</taxon>
        <taxon>Parabasalia</taxon>
        <taxon>Tritrichomonadida</taxon>
        <taxon>Tritrichomonadidae</taxon>
        <taxon>Tritrichomonas</taxon>
    </lineage>
</organism>
<dbReference type="Pfam" id="PF00265">
    <property type="entry name" value="TK"/>
    <property type="match status" value="1"/>
</dbReference>
<evidence type="ECO:0000256" key="6">
    <source>
        <dbReference type="ARBA" id="ARBA00022741"/>
    </source>
</evidence>
<evidence type="ECO:0000256" key="10">
    <source>
        <dbReference type="ARBA" id="ARBA00048254"/>
    </source>
</evidence>
<dbReference type="GO" id="GO:0046104">
    <property type="term" value="P:thymidine metabolic process"/>
    <property type="evidence" value="ECO:0007669"/>
    <property type="project" value="TreeGrafter"/>
</dbReference>
<sequence>MFLGKLMIFCGPMFAGKTTKLIKITDKAKKKGQSVILFKYQLDTRYSDKQIASHDNVFRDAIPCQHLMDQLSLCENHDVIGIDEGQFFDDLYIFIEKVIQMEKTVLISFLDGDYLRRPFGQTLHLLPMCDYFVKLNAKSLETGEIGSYTMRIVKSDLLTLIGGNESYKPVSRSTYKNISTNGSLNLIISKKADRKASDELEKRLNGFSHNENSILLISNSSKLHENKQKYLKKRSNKSSTFKPSQYIPSSTENVDINILQDSYLNQKNTNNNVSTFEITPEFLDYSKLSQFDVIAIENRLTKKEIMICDKLADDGKTVIIASFLDGNKQTLKSIINLVPLAENVTFLNENSENETEFEEKERTLSDL</sequence>
<dbReference type="Gene3D" id="3.30.60.20">
    <property type="match status" value="1"/>
</dbReference>
<comment type="caution">
    <text evidence="12">The sequence shown here is derived from an EMBL/GenBank/DDBJ whole genome shotgun (WGS) entry which is preliminary data.</text>
</comment>
<evidence type="ECO:0000256" key="7">
    <source>
        <dbReference type="ARBA" id="ARBA00022777"/>
    </source>
</evidence>
<dbReference type="EC" id="2.7.1.21" evidence="2"/>
<evidence type="ECO:0000256" key="9">
    <source>
        <dbReference type="ARBA" id="ARBA00022840"/>
    </source>
</evidence>
<dbReference type="GO" id="GO:0004797">
    <property type="term" value="F:thymidine kinase activity"/>
    <property type="evidence" value="ECO:0007669"/>
    <property type="project" value="UniProtKB-EC"/>
</dbReference>
<dbReference type="RefSeq" id="XP_068364403.1">
    <property type="nucleotide sequence ID" value="XM_068500751.1"/>
</dbReference>
<accession>A0A1J4KJ67</accession>
<dbReference type="AlphaFoldDB" id="A0A1J4KJ67"/>
<keyword evidence="6" id="KW-0547">Nucleotide-binding</keyword>
<keyword evidence="9" id="KW-0067">ATP-binding</keyword>
<evidence type="ECO:0000313" key="13">
    <source>
        <dbReference type="Proteomes" id="UP000179807"/>
    </source>
</evidence>
<dbReference type="GO" id="GO:0046872">
    <property type="term" value="F:metal ion binding"/>
    <property type="evidence" value="ECO:0007669"/>
    <property type="project" value="UniProtKB-KW"/>
</dbReference>
<dbReference type="OrthoDB" id="439028at2759"/>
<evidence type="ECO:0000256" key="1">
    <source>
        <dbReference type="ARBA" id="ARBA00007587"/>
    </source>
</evidence>
<keyword evidence="13" id="KW-1185">Reference proteome</keyword>
<dbReference type="GO" id="GO:0005524">
    <property type="term" value="F:ATP binding"/>
    <property type="evidence" value="ECO:0007669"/>
    <property type="project" value="UniProtKB-KW"/>
</dbReference>
<keyword evidence="8" id="KW-0862">Zinc</keyword>
<dbReference type="InterPro" id="IPR001267">
    <property type="entry name" value="Thymidine_kinase"/>
</dbReference>